<accession>A0A9E7PKY8</accession>
<evidence type="ECO:0000313" key="1">
    <source>
        <dbReference type="EMBL" id="UUX92074.1"/>
    </source>
</evidence>
<dbReference type="EMBL" id="CP096115">
    <property type="protein sequence ID" value="UUX92074.1"/>
    <property type="molecule type" value="Genomic_DNA"/>
</dbReference>
<dbReference type="Proteomes" id="UP001060368">
    <property type="component" value="Chromosome"/>
</dbReference>
<dbReference type="PROSITE" id="PS51257">
    <property type="entry name" value="PROKAR_LIPOPROTEIN"/>
    <property type="match status" value="1"/>
</dbReference>
<gene>
    <name evidence="1" type="ORF">L6E24_12025</name>
</gene>
<evidence type="ECO:0008006" key="3">
    <source>
        <dbReference type="Google" id="ProtNLM"/>
    </source>
</evidence>
<name>A0A9E7PKY8_9EURY</name>
<protein>
    <recommendedName>
        <fullName evidence="3">DUF4829 domain-containing protein</fullName>
    </recommendedName>
</protein>
<dbReference type="AlphaFoldDB" id="A0A9E7PKY8"/>
<dbReference type="GeneID" id="74308441"/>
<sequence length="156" mass="17951">MKLFNRCMGFIIIICLLMSVVLISGCITDRIILPGSHTHTKVTNSLTVSPQGTFDTYITALNKKDAETIYNLLMEGTKEKTLRSEFYNNFDFSKTDKGQYVDYDNFDYTMDDLSAVVTADMTYRKYGGFNQDENLYSTEKMSVLMYWENGGWKIII</sequence>
<dbReference type="RefSeq" id="WP_257742226.1">
    <property type="nucleotide sequence ID" value="NZ_CP096115.1"/>
</dbReference>
<proteinExistence type="predicted"/>
<reference evidence="1" key="1">
    <citation type="submission" date="2022-04" db="EMBL/GenBank/DDBJ databases">
        <title>Complete genome of Methanoplanus endosymbiosus DSM 3599.</title>
        <authorList>
            <person name="Chen S.-C."/>
            <person name="You Y.-T."/>
            <person name="Zhou Y.-Z."/>
            <person name="Lai M.-C."/>
        </authorList>
    </citation>
    <scope>NUCLEOTIDE SEQUENCE</scope>
    <source>
        <strain evidence="1">DSM 3599</strain>
    </source>
</reference>
<keyword evidence="2" id="KW-1185">Reference proteome</keyword>
<organism evidence="1 2">
    <name type="scientific">Methanoplanus endosymbiosus</name>
    <dbReference type="NCBI Taxonomy" id="33865"/>
    <lineage>
        <taxon>Archaea</taxon>
        <taxon>Methanobacteriati</taxon>
        <taxon>Methanobacteriota</taxon>
        <taxon>Stenosarchaea group</taxon>
        <taxon>Methanomicrobia</taxon>
        <taxon>Methanomicrobiales</taxon>
        <taxon>Methanomicrobiaceae</taxon>
        <taxon>Methanoplanus</taxon>
    </lineage>
</organism>
<evidence type="ECO:0000313" key="2">
    <source>
        <dbReference type="Proteomes" id="UP001060368"/>
    </source>
</evidence>
<dbReference type="KEGG" id="mend:L6E24_12025"/>